<evidence type="ECO:0000313" key="1">
    <source>
        <dbReference type="EMBL" id="MDQ0535955.1"/>
    </source>
</evidence>
<gene>
    <name evidence="1" type="ORF">QO018_004841</name>
</gene>
<organism evidence="1 2">
    <name type="scientific">Azospirillum picis</name>
    <dbReference type="NCBI Taxonomy" id="488438"/>
    <lineage>
        <taxon>Bacteria</taxon>
        <taxon>Pseudomonadati</taxon>
        <taxon>Pseudomonadota</taxon>
        <taxon>Alphaproteobacteria</taxon>
        <taxon>Rhodospirillales</taxon>
        <taxon>Azospirillaceae</taxon>
        <taxon>Azospirillum</taxon>
    </lineage>
</organism>
<proteinExistence type="predicted"/>
<name>A0ABU0MR43_9PROT</name>
<comment type="caution">
    <text evidence="1">The sequence shown here is derived from an EMBL/GenBank/DDBJ whole genome shotgun (WGS) entry which is preliminary data.</text>
</comment>
<reference evidence="1 2" key="1">
    <citation type="submission" date="2023-07" db="EMBL/GenBank/DDBJ databases">
        <title>Genomic Encyclopedia of Type Strains, Phase IV (KMG-IV): sequencing the most valuable type-strain genomes for metagenomic binning, comparative biology and taxonomic classification.</title>
        <authorList>
            <person name="Goeker M."/>
        </authorList>
    </citation>
    <scope>NUCLEOTIDE SEQUENCE [LARGE SCALE GENOMIC DNA]</scope>
    <source>
        <strain evidence="1 2">DSM 19922</strain>
    </source>
</reference>
<protein>
    <submittedName>
        <fullName evidence="1">Uncharacterized protein</fullName>
    </submittedName>
</protein>
<keyword evidence="2" id="KW-1185">Reference proteome</keyword>
<accession>A0ABU0MR43</accession>
<evidence type="ECO:0000313" key="2">
    <source>
        <dbReference type="Proteomes" id="UP001244552"/>
    </source>
</evidence>
<dbReference type="EMBL" id="JAUSVU010000021">
    <property type="protein sequence ID" value="MDQ0535955.1"/>
    <property type="molecule type" value="Genomic_DNA"/>
</dbReference>
<sequence length="43" mass="4532">MRHPFAFPPPAVPTVFPAPEFPAPETGRVPAWAVLPAAPLAGR</sequence>
<dbReference type="Proteomes" id="UP001244552">
    <property type="component" value="Unassembled WGS sequence"/>
</dbReference>